<comment type="subunit">
    <text evidence="15">Heteromultimer composed of HisG and HisZ subunits.</text>
</comment>
<dbReference type="PANTHER" id="PTHR21403:SF8">
    <property type="entry name" value="ATP PHOSPHORIBOSYLTRANSFERASE"/>
    <property type="match status" value="1"/>
</dbReference>
<dbReference type="FunFam" id="3.40.190.10:FF:000008">
    <property type="entry name" value="ATP phosphoribosyltransferase"/>
    <property type="match status" value="1"/>
</dbReference>
<keyword evidence="12 15" id="KW-0067">ATP-binding</keyword>
<dbReference type="HAMAP" id="MF_01018">
    <property type="entry name" value="HisG_Short"/>
    <property type="match status" value="1"/>
</dbReference>
<dbReference type="SUPFAM" id="SSF53850">
    <property type="entry name" value="Periplasmic binding protein-like II"/>
    <property type="match status" value="1"/>
</dbReference>
<proteinExistence type="inferred from homology"/>
<dbReference type="Pfam" id="PF01634">
    <property type="entry name" value="HisG"/>
    <property type="match status" value="1"/>
</dbReference>
<dbReference type="PROSITE" id="PS01316">
    <property type="entry name" value="ATP_P_PHORIBOSYLTR"/>
    <property type="match status" value="1"/>
</dbReference>
<evidence type="ECO:0000256" key="11">
    <source>
        <dbReference type="ARBA" id="ARBA00022741"/>
    </source>
</evidence>
<feature type="domain" description="ATP phosphoribosyltransferase catalytic" evidence="16">
    <location>
        <begin position="60"/>
        <end position="214"/>
    </location>
</feature>
<keyword evidence="13 15" id="KW-0368">Histidine biosynthesis</keyword>
<evidence type="ECO:0000256" key="13">
    <source>
        <dbReference type="ARBA" id="ARBA00023102"/>
    </source>
</evidence>
<dbReference type="GO" id="GO:0005524">
    <property type="term" value="F:ATP binding"/>
    <property type="evidence" value="ECO:0007669"/>
    <property type="project" value="UniProtKB-KW"/>
</dbReference>
<reference evidence="17" key="1">
    <citation type="journal article" date="2020" name="mSystems">
        <title>Genome- and Community-Level Interaction Insights into Carbon Utilization and Element Cycling Functions of Hydrothermarchaeota in Hydrothermal Sediment.</title>
        <authorList>
            <person name="Zhou Z."/>
            <person name="Liu Y."/>
            <person name="Xu W."/>
            <person name="Pan J."/>
            <person name="Luo Z.H."/>
            <person name="Li M."/>
        </authorList>
    </citation>
    <scope>NUCLEOTIDE SEQUENCE [LARGE SCALE GENOMIC DNA]</scope>
    <source>
        <strain evidence="17">SpSt-289</strain>
    </source>
</reference>
<comment type="caution">
    <text evidence="17">The sequence shown here is derived from an EMBL/GenBank/DDBJ whole genome shotgun (WGS) entry which is preliminary data.</text>
</comment>
<sequence>MTIRFDSGCDPVTIALPKGRLAEQAVELFTAAGLPRPELDNGRKLIVESADRTVRYVMAKPGDVPTFVEYGAADLGVCGLDTLRESQRHVYEPLLLPFGYCRLSLAAPAGRPDTPLRYESQPRVATKYPNLTADFFRARGVNAEIIALSGSVELGPLVGLADLIVDLVETGDTLRANGLIETRVILEVQAVLIANRAAYHLKRKAVEQIIGRLRNYLTGKEKRENQDGGNH</sequence>
<dbReference type="AlphaFoldDB" id="A0A7C1FG48"/>
<evidence type="ECO:0000313" key="17">
    <source>
        <dbReference type="EMBL" id="HDX32132.1"/>
    </source>
</evidence>
<evidence type="ECO:0000256" key="3">
    <source>
        <dbReference type="ARBA" id="ARBA00004667"/>
    </source>
</evidence>
<keyword evidence="9 15" id="KW-0328">Glycosyltransferase</keyword>
<dbReference type="InterPro" id="IPR024893">
    <property type="entry name" value="ATP_PRibTrfase_HisG_short"/>
</dbReference>
<accession>A0A7C1FG48</accession>
<evidence type="ECO:0000256" key="2">
    <source>
        <dbReference type="ARBA" id="ARBA00004496"/>
    </source>
</evidence>
<gene>
    <name evidence="15" type="primary">hisG</name>
    <name evidence="17" type="ORF">ENQ20_11675</name>
</gene>
<protein>
    <recommendedName>
        <fullName evidence="6 15">ATP phosphoribosyltransferase</fullName>
        <shortName evidence="15">ATP-PRT</shortName>
        <shortName evidence="15">ATP-PRTase</shortName>
        <ecNumber evidence="5 15">2.4.2.17</ecNumber>
    </recommendedName>
</protein>
<dbReference type="NCBIfam" id="TIGR00070">
    <property type="entry name" value="hisG"/>
    <property type="match status" value="1"/>
</dbReference>
<keyword evidence="8 15" id="KW-0028">Amino-acid biosynthesis</keyword>
<dbReference type="GO" id="GO:0000105">
    <property type="term" value="P:L-histidine biosynthetic process"/>
    <property type="evidence" value="ECO:0007669"/>
    <property type="project" value="UniProtKB-UniRule"/>
</dbReference>
<evidence type="ECO:0000256" key="1">
    <source>
        <dbReference type="ARBA" id="ARBA00000915"/>
    </source>
</evidence>
<name>A0A7C1FG48_9CHLR</name>
<comment type="function">
    <text evidence="14 15">Catalyzes the condensation of ATP and 5-phosphoribose 1-diphosphate to form N'-(5'-phosphoribosyl)-ATP (PR-ATP). Has a crucial role in the pathway because the rate of histidine biosynthesis seems to be controlled primarily by regulation of HisG enzymatic activity.</text>
</comment>
<evidence type="ECO:0000256" key="15">
    <source>
        <dbReference type="HAMAP-Rule" id="MF_01018"/>
    </source>
</evidence>
<evidence type="ECO:0000256" key="5">
    <source>
        <dbReference type="ARBA" id="ARBA00011946"/>
    </source>
</evidence>
<evidence type="ECO:0000259" key="16">
    <source>
        <dbReference type="Pfam" id="PF01634"/>
    </source>
</evidence>
<dbReference type="GO" id="GO:0005737">
    <property type="term" value="C:cytoplasm"/>
    <property type="evidence" value="ECO:0007669"/>
    <property type="project" value="UniProtKB-SubCell"/>
</dbReference>
<dbReference type="EMBL" id="DSMG01000117">
    <property type="protein sequence ID" value="HDX32132.1"/>
    <property type="molecule type" value="Genomic_DNA"/>
</dbReference>
<comment type="domain">
    <text evidence="15">Lacks the C-terminal regulatory region which is replaced by HisZ.</text>
</comment>
<dbReference type="EC" id="2.4.2.17" evidence="5 15"/>
<dbReference type="GO" id="GO:0003879">
    <property type="term" value="F:ATP phosphoribosyltransferase activity"/>
    <property type="evidence" value="ECO:0007669"/>
    <property type="project" value="UniProtKB-UniRule"/>
</dbReference>
<evidence type="ECO:0000256" key="8">
    <source>
        <dbReference type="ARBA" id="ARBA00022605"/>
    </source>
</evidence>
<evidence type="ECO:0000256" key="7">
    <source>
        <dbReference type="ARBA" id="ARBA00022490"/>
    </source>
</evidence>
<evidence type="ECO:0000256" key="14">
    <source>
        <dbReference type="ARBA" id="ARBA00024861"/>
    </source>
</evidence>
<comment type="pathway">
    <text evidence="3 15">Amino-acid biosynthesis; L-histidine biosynthesis; L-histidine from 5-phospho-alpha-D-ribose 1-diphosphate: step 1/9.</text>
</comment>
<comment type="catalytic activity">
    <reaction evidence="1 15">
        <text>1-(5-phospho-beta-D-ribosyl)-ATP + diphosphate = 5-phospho-alpha-D-ribose 1-diphosphate + ATP</text>
        <dbReference type="Rhea" id="RHEA:18473"/>
        <dbReference type="ChEBI" id="CHEBI:30616"/>
        <dbReference type="ChEBI" id="CHEBI:33019"/>
        <dbReference type="ChEBI" id="CHEBI:58017"/>
        <dbReference type="ChEBI" id="CHEBI:73183"/>
        <dbReference type="EC" id="2.4.2.17"/>
    </reaction>
</comment>
<evidence type="ECO:0000256" key="10">
    <source>
        <dbReference type="ARBA" id="ARBA00022679"/>
    </source>
</evidence>
<dbReference type="InterPro" id="IPR018198">
    <property type="entry name" value="ATP_PRibTrfase_CS"/>
</dbReference>
<dbReference type="UniPathway" id="UPA00031">
    <property type="reaction ID" value="UER00006"/>
</dbReference>
<evidence type="ECO:0000256" key="12">
    <source>
        <dbReference type="ARBA" id="ARBA00022840"/>
    </source>
</evidence>
<dbReference type="InterPro" id="IPR001348">
    <property type="entry name" value="ATP_PRibTrfase_HisG"/>
</dbReference>
<dbReference type="Gene3D" id="3.40.190.10">
    <property type="entry name" value="Periplasmic binding protein-like II"/>
    <property type="match status" value="2"/>
</dbReference>
<keyword evidence="7 15" id="KW-0963">Cytoplasm</keyword>
<keyword evidence="10 15" id="KW-0808">Transferase</keyword>
<keyword evidence="11 15" id="KW-0547">Nucleotide-binding</keyword>
<evidence type="ECO:0000256" key="4">
    <source>
        <dbReference type="ARBA" id="ARBA00009489"/>
    </source>
</evidence>
<evidence type="ECO:0000256" key="6">
    <source>
        <dbReference type="ARBA" id="ARBA00020998"/>
    </source>
</evidence>
<comment type="similarity">
    <text evidence="4 15">Belongs to the ATP phosphoribosyltransferase family. Short subfamily.</text>
</comment>
<organism evidence="17">
    <name type="scientific">Caldilinea aerophila</name>
    <dbReference type="NCBI Taxonomy" id="133453"/>
    <lineage>
        <taxon>Bacteria</taxon>
        <taxon>Bacillati</taxon>
        <taxon>Chloroflexota</taxon>
        <taxon>Caldilineae</taxon>
        <taxon>Caldilineales</taxon>
        <taxon>Caldilineaceae</taxon>
        <taxon>Caldilinea</taxon>
    </lineage>
</organism>
<dbReference type="PANTHER" id="PTHR21403">
    <property type="entry name" value="ATP PHOSPHORIBOSYLTRANSFERASE ATP-PRTASE"/>
    <property type="match status" value="1"/>
</dbReference>
<comment type="subcellular location">
    <subcellularLocation>
        <location evidence="2 15">Cytoplasm</location>
    </subcellularLocation>
</comment>
<dbReference type="InterPro" id="IPR013820">
    <property type="entry name" value="ATP_PRibTrfase_cat"/>
</dbReference>
<evidence type="ECO:0000256" key="9">
    <source>
        <dbReference type="ARBA" id="ARBA00022676"/>
    </source>
</evidence>
<dbReference type="CDD" id="cd13595">
    <property type="entry name" value="PBP2_HisGs"/>
    <property type="match status" value="1"/>
</dbReference>